<keyword evidence="1" id="KW-0812">Transmembrane</keyword>
<dbReference type="Gene3D" id="2.70.70.10">
    <property type="entry name" value="Glucose Permease (Domain IIA)"/>
    <property type="match status" value="1"/>
</dbReference>
<dbReference type="RefSeq" id="WP_136455109.1">
    <property type="nucleotide sequence ID" value="NZ_SSWH01000010.1"/>
</dbReference>
<dbReference type="CDD" id="cd12797">
    <property type="entry name" value="M23_peptidase"/>
    <property type="match status" value="1"/>
</dbReference>
<dbReference type="CDD" id="cd00254">
    <property type="entry name" value="LT-like"/>
    <property type="match status" value="1"/>
</dbReference>
<accession>A0A4S5E2M4</accession>
<feature type="domain" description="Transglycosylase SLT" evidence="2">
    <location>
        <begin position="72"/>
        <end position="184"/>
    </location>
</feature>
<reference evidence="3 4" key="1">
    <citation type="submission" date="2019-04" db="EMBL/GenBank/DDBJ databases">
        <authorList>
            <person name="Liu Q."/>
            <person name="Xin Y.-H."/>
        </authorList>
    </citation>
    <scope>NUCLEOTIDE SEQUENCE [LARGE SCALE GENOMIC DNA]</scope>
    <source>
        <strain evidence="3 4">AM23</strain>
    </source>
</reference>
<proteinExistence type="predicted"/>
<dbReference type="OrthoDB" id="9815778at2"/>
<sequence length="372" mass="38154">MDEDEKRGASPLLALVILVPLLAGLPVVGIAGAAILMQKEEKPAACVVSAVGETVGDVTSTPAIPNGWSDLVEGAAATAGLPVSVVAAQLKQESGWHETARSSAGAQGVAQFMPGTWAMYGKGGDSLSAEDAIPAYGRYMSALKSEVEPLAGGDPDLLVQLTLAAYNAGSGAVQEAKGVPPFAETEQYVEKILDTGQGEFAADCAAPAGAAAWDGDLGDGEWTNPLPGGVFTSGYGHRNVPGLPAWAQDHVGVDLSTPGSGSGSGGPVIAPTALRITGFNNPDGCAIAKEAGPDPDFGFAFCHMNSYNVILGDVLKRGDVIGTEGNRASLGAVATHLHVEIYKPEAPEVVYPYQGWNLDPEPILKQKGAWVR</sequence>
<dbReference type="AlphaFoldDB" id="A0A4S5E2M4"/>
<dbReference type="EMBL" id="SSWH01000010">
    <property type="protein sequence ID" value="THJ65648.1"/>
    <property type="molecule type" value="Genomic_DNA"/>
</dbReference>
<dbReference type="InterPro" id="IPR011055">
    <property type="entry name" value="Dup_hybrid_motif"/>
</dbReference>
<dbReference type="InterPro" id="IPR023346">
    <property type="entry name" value="Lysozyme-like_dom_sf"/>
</dbReference>
<comment type="caution">
    <text evidence="3">The sequence shown here is derived from an EMBL/GenBank/DDBJ whole genome shotgun (WGS) entry which is preliminary data.</text>
</comment>
<evidence type="ECO:0000313" key="4">
    <source>
        <dbReference type="Proteomes" id="UP000305233"/>
    </source>
</evidence>
<gene>
    <name evidence="3" type="ORF">E8P82_11800</name>
</gene>
<keyword evidence="4" id="KW-1185">Reference proteome</keyword>
<dbReference type="PANTHER" id="PTHR37423:SF2">
    <property type="entry name" value="MEMBRANE-BOUND LYTIC MUREIN TRANSGLYCOSYLASE C"/>
    <property type="match status" value="1"/>
</dbReference>
<dbReference type="SUPFAM" id="SSF51261">
    <property type="entry name" value="Duplicated hybrid motif"/>
    <property type="match status" value="1"/>
</dbReference>
<dbReference type="PANTHER" id="PTHR37423">
    <property type="entry name" value="SOLUBLE LYTIC MUREIN TRANSGLYCOSYLASE-RELATED"/>
    <property type="match status" value="1"/>
</dbReference>
<feature type="transmembrane region" description="Helical" evidence="1">
    <location>
        <begin position="12"/>
        <end position="37"/>
    </location>
</feature>
<dbReference type="Pfam" id="PF01464">
    <property type="entry name" value="SLT"/>
    <property type="match status" value="1"/>
</dbReference>
<name>A0A4S5E2M4_9MICC</name>
<dbReference type="Gene3D" id="1.10.530.10">
    <property type="match status" value="1"/>
</dbReference>
<dbReference type="SUPFAM" id="SSF53955">
    <property type="entry name" value="Lysozyme-like"/>
    <property type="match status" value="1"/>
</dbReference>
<evidence type="ECO:0000256" key="1">
    <source>
        <dbReference type="SAM" id="Phobius"/>
    </source>
</evidence>
<protein>
    <recommendedName>
        <fullName evidence="2">Transglycosylase SLT domain-containing protein</fullName>
    </recommendedName>
</protein>
<evidence type="ECO:0000259" key="2">
    <source>
        <dbReference type="Pfam" id="PF01464"/>
    </source>
</evidence>
<evidence type="ECO:0000313" key="3">
    <source>
        <dbReference type="EMBL" id="THJ65648.1"/>
    </source>
</evidence>
<keyword evidence="1" id="KW-0472">Membrane</keyword>
<dbReference type="InterPro" id="IPR008258">
    <property type="entry name" value="Transglycosylase_SLT_dom_1"/>
</dbReference>
<organism evidence="3 4">
    <name type="scientific">Arthrobacter echini</name>
    <dbReference type="NCBI Taxonomy" id="1529066"/>
    <lineage>
        <taxon>Bacteria</taxon>
        <taxon>Bacillati</taxon>
        <taxon>Actinomycetota</taxon>
        <taxon>Actinomycetes</taxon>
        <taxon>Micrococcales</taxon>
        <taxon>Micrococcaceae</taxon>
        <taxon>Arthrobacter</taxon>
    </lineage>
</organism>
<keyword evidence="1" id="KW-1133">Transmembrane helix</keyword>
<dbReference type="Proteomes" id="UP000305233">
    <property type="component" value="Unassembled WGS sequence"/>
</dbReference>